<dbReference type="CDD" id="cd11446">
    <property type="entry name" value="bHLH_AtILR3_like"/>
    <property type="match status" value="1"/>
</dbReference>
<gene>
    <name evidence="8" type="ORF">POM88_006073</name>
</gene>
<organism evidence="8 9">
    <name type="scientific">Heracleum sosnowskyi</name>
    <dbReference type="NCBI Taxonomy" id="360622"/>
    <lineage>
        <taxon>Eukaryota</taxon>
        <taxon>Viridiplantae</taxon>
        <taxon>Streptophyta</taxon>
        <taxon>Embryophyta</taxon>
        <taxon>Tracheophyta</taxon>
        <taxon>Spermatophyta</taxon>
        <taxon>Magnoliopsida</taxon>
        <taxon>eudicotyledons</taxon>
        <taxon>Gunneridae</taxon>
        <taxon>Pentapetalae</taxon>
        <taxon>asterids</taxon>
        <taxon>campanulids</taxon>
        <taxon>Apiales</taxon>
        <taxon>Apiaceae</taxon>
        <taxon>Apioideae</taxon>
        <taxon>apioid superclade</taxon>
        <taxon>Tordylieae</taxon>
        <taxon>Tordyliinae</taxon>
        <taxon>Heracleum</taxon>
    </lineage>
</organism>
<dbReference type="GO" id="GO:0003700">
    <property type="term" value="F:DNA-binding transcription factor activity"/>
    <property type="evidence" value="ECO:0007669"/>
    <property type="project" value="InterPro"/>
</dbReference>
<dbReference type="PROSITE" id="PS50888">
    <property type="entry name" value="BHLH"/>
    <property type="match status" value="1"/>
</dbReference>
<dbReference type="EMBL" id="JAUIZM010000002">
    <property type="protein sequence ID" value="KAK1396210.1"/>
    <property type="molecule type" value="Genomic_DNA"/>
</dbReference>
<sequence>MDIDLTASSNWVFDYDLMDDISAVHFPAPPTIGFSWPNPTINSSSNSSVEIDSLILGSQGHKESESRKTHNMCWCLYRVRPETFNASGSKACREKMRRDKLNERFLELSSILEPGRPPKTDKAAILNDAVRMLTQLRSEADTLKESNEELQEKIKDLKAEKHELRDEKQKIKGDKEKLEQQVKAFSAQPAFLPHPSTLRAAYSAQGQADGNKLMSFVGYPGVAMWQFMPPAVVDTTQDHVLRPPVA</sequence>
<protein>
    <submittedName>
        <fullName evidence="8">Transcription factor ILR3</fullName>
    </submittedName>
</protein>
<keyword evidence="5" id="KW-0539">Nucleus</keyword>
<comment type="subcellular location">
    <subcellularLocation>
        <location evidence="1">Nucleus</location>
    </subcellularLocation>
</comment>
<name>A0AAD8MZP1_9APIA</name>
<evidence type="ECO:0000256" key="6">
    <source>
        <dbReference type="SAM" id="Coils"/>
    </source>
</evidence>
<dbReference type="InterPro" id="IPR011598">
    <property type="entry name" value="bHLH_dom"/>
</dbReference>
<evidence type="ECO:0000256" key="5">
    <source>
        <dbReference type="ARBA" id="ARBA00023242"/>
    </source>
</evidence>
<evidence type="ECO:0000259" key="7">
    <source>
        <dbReference type="PROSITE" id="PS50888"/>
    </source>
</evidence>
<dbReference type="GO" id="GO:0005634">
    <property type="term" value="C:nucleus"/>
    <property type="evidence" value="ECO:0007669"/>
    <property type="project" value="UniProtKB-SubCell"/>
</dbReference>
<dbReference type="GO" id="GO:0006879">
    <property type="term" value="P:intracellular iron ion homeostasis"/>
    <property type="evidence" value="ECO:0007669"/>
    <property type="project" value="InterPro"/>
</dbReference>
<dbReference type="SMART" id="SM00353">
    <property type="entry name" value="HLH"/>
    <property type="match status" value="1"/>
</dbReference>
<keyword evidence="6" id="KW-0175">Coiled coil</keyword>
<dbReference type="GO" id="GO:0000976">
    <property type="term" value="F:transcription cis-regulatory region binding"/>
    <property type="evidence" value="ECO:0007669"/>
    <property type="project" value="UniProtKB-ARBA"/>
</dbReference>
<dbReference type="SUPFAM" id="SSF47459">
    <property type="entry name" value="HLH, helix-loop-helix DNA-binding domain"/>
    <property type="match status" value="1"/>
</dbReference>
<dbReference type="InterPro" id="IPR036638">
    <property type="entry name" value="HLH_DNA-bd_sf"/>
</dbReference>
<dbReference type="PANTHER" id="PTHR46133:SF28">
    <property type="entry name" value="BHLH TRANSCRIPTION FACTOR"/>
    <property type="match status" value="1"/>
</dbReference>
<dbReference type="GO" id="GO:0046983">
    <property type="term" value="F:protein dimerization activity"/>
    <property type="evidence" value="ECO:0007669"/>
    <property type="project" value="InterPro"/>
</dbReference>
<accession>A0AAD8MZP1</accession>
<comment type="caution">
    <text evidence="8">The sequence shown here is derived from an EMBL/GenBank/DDBJ whole genome shotgun (WGS) entry which is preliminary data.</text>
</comment>
<evidence type="ECO:0000256" key="1">
    <source>
        <dbReference type="ARBA" id="ARBA00004123"/>
    </source>
</evidence>
<dbReference type="InterPro" id="IPR044818">
    <property type="entry name" value="ILR3-like"/>
</dbReference>
<feature type="domain" description="BHLH" evidence="7">
    <location>
        <begin position="85"/>
        <end position="136"/>
    </location>
</feature>
<evidence type="ECO:0000313" key="8">
    <source>
        <dbReference type="EMBL" id="KAK1396210.1"/>
    </source>
</evidence>
<dbReference type="FunFam" id="4.10.280.10:FF:000104">
    <property type="entry name" value="Transcription factor bHLH34"/>
    <property type="match status" value="1"/>
</dbReference>
<evidence type="ECO:0000256" key="2">
    <source>
        <dbReference type="ARBA" id="ARBA00023015"/>
    </source>
</evidence>
<reference evidence="8" key="2">
    <citation type="submission" date="2023-05" db="EMBL/GenBank/DDBJ databases">
        <authorList>
            <person name="Schelkunov M.I."/>
        </authorList>
    </citation>
    <scope>NUCLEOTIDE SEQUENCE</scope>
    <source>
        <strain evidence="8">Hsosn_3</strain>
        <tissue evidence="8">Leaf</tissue>
    </source>
</reference>
<feature type="coiled-coil region" evidence="6">
    <location>
        <begin position="126"/>
        <end position="188"/>
    </location>
</feature>
<proteinExistence type="predicted"/>
<keyword evidence="3" id="KW-0238">DNA-binding</keyword>
<keyword evidence="4" id="KW-0804">Transcription</keyword>
<dbReference type="PANTHER" id="PTHR46133">
    <property type="entry name" value="BHLH TRANSCRIPTION FACTOR"/>
    <property type="match status" value="1"/>
</dbReference>
<dbReference type="Proteomes" id="UP001237642">
    <property type="component" value="Unassembled WGS sequence"/>
</dbReference>
<reference evidence="8" key="1">
    <citation type="submission" date="2023-02" db="EMBL/GenBank/DDBJ databases">
        <title>Genome of toxic invasive species Heracleum sosnowskyi carries increased number of genes despite the absence of recent whole-genome duplications.</title>
        <authorList>
            <person name="Schelkunov M."/>
            <person name="Shtratnikova V."/>
            <person name="Makarenko M."/>
            <person name="Klepikova A."/>
            <person name="Omelchenko D."/>
            <person name="Novikova G."/>
            <person name="Obukhova E."/>
            <person name="Bogdanov V."/>
            <person name="Penin A."/>
            <person name="Logacheva M."/>
        </authorList>
    </citation>
    <scope>NUCLEOTIDE SEQUENCE</scope>
    <source>
        <strain evidence="8">Hsosn_3</strain>
        <tissue evidence="8">Leaf</tissue>
    </source>
</reference>
<evidence type="ECO:0000313" key="9">
    <source>
        <dbReference type="Proteomes" id="UP001237642"/>
    </source>
</evidence>
<evidence type="ECO:0000256" key="3">
    <source>
        <dbReference type="ARBA" id="ARBA00023125"/>
    </source>
</evidence>
<dbReference type="Gene3D" id="4.10.280.10">
    <property type="entry name" value="Helix-loop-helix DNA-binding domain"/>
    <property type="match status" value="1"/>
</dbReference>
<dbReference type="AlphaFoldDB" id="A0AAD8MZP1"/>
<dbReference type="Pfam" id="PF00010">
    <property type="entry name" value="HLH"/>
    <property type="match status" value="1"/>
</dbReference>
<keyword evidence="9" id="KW-1185">Reference proteome</keyword>
<evidence type="ECO:0000256" key="4">
    <source>
        <dbReference type="ARBA" id="ARBA00023163"/>
    </source>
</evidence>
<keyword evidence="2" id="KW-0805">Transcription regulation</keyword>